<dbReference type="InterPro" id="IPR000620">
    <property type="entry name" value="EamA_dom"/>
</dbReference>
<dbReference type="GO" id="GO:0016020">
    <property type="term" value="C:membrane"/>
    <property type="evidence" value="ECO:0007669"/>
    <property type="project" value="InterPro"/>
</dbReference>
<dbReference type="PANTHER" id="PTHR22911">
    <property type="entry name" value="ACYL-MALONYL CONDENSING ENZYME-RELATED"/>
    <property type="match status" value="1"/>
</dbReference>
<keyword evidence="1" id="KW-0812">Transmembrane</keyword>
<evidence type="ECO:0000256" key="1">
    <source>
        <dbReference type="SAM" id="Phobius"/>
    </source>
</evidence>
<feature type="transmembrane region" description="Helical" evidence="1">
    <location>
        <begin position="65"/>
        <end position="83"/>
    </location>
</feature>
<feature type="transmembrane region" description="Helical" evidence="1">
    <location>
        <begin position="251"/>
        <end position="272"/>
    </location>
</feature>
<feature type="domain" description="EamA" evidence="2">
    <location>
        <begin position="1"/>
        <end position="133"/>
    </location>
</feature>
<gene>
    <name evidence="3" type="ORF">SAMN06297251_102316</name>
</gene>
<feature type="transmembrane region" description="Helical" evidence="1">
    <location>
        <begin position="218"/>
        <end position="239"/>
    </location>
</feature>
<feature type="transmembrane region" description="Helical" evidence="1">
    <location>
        <begin position="89"/>
        <end position="111"/>
    </location>
</feature>
<feature type="transmembrane region" description="Helical" evidence="1">
    <location>
        <begin position="29"/>
        <end position="53"/>
    </location>
</feature>
<feature type="transmembrane region" description="Helical" evidence="1">
    <location>
        <begin position="141"/>
        <end position="162"/>
    </location>
</feature>
<sequence>MKGILSILCAVFLLSLSDALVKLVSDRVGLFQILFLRSSFAMGALVAFAVLSGRLAELSIRAKRWVGLRSLCLCAMWVAYYAALPALDLPIAAAAYYTAPIWMALGGWLCLSQRLNGATWIALGVGFCGACLALKPMPGMVSPSIVLPILAAIAYAAAGLITHQRCAAERPLAMAFHLNASLAIVGGLGLALTSVFSSKISAEPVHQFLRTPWQSLDAMLLATMAGLGLLIAAITILVARAYQSPRPALIGVFDNAYLGFAGLWSFVLFGVVPDGPGLVGIVLIACAGAGAALSMRRQKPDPKRAIT</sequence>
<keyword evidence="4" id="KW-1185">Reference proteome</keyword>
<feature type="transmembrane region" description="Helical" evidence="1">
    <location>
        <begin position="278"/>
        <end position="295"/>
    </location>
</feature>
<proteinExistence type="predicted"/>
<reference evidence="3 4" key="1">
    <citation type="submission" date="2017-04" db="EMBL/GenBank/DDBJ databases">
        <authorList>
            <person name="Afonso C.L."/>
            <person name="Miller P.J."/>
            <person name="Scott M.A."/>
            <person name="Spackman E."/>
            <person name="Goraichik I."/>
            <person name="Dimitrov K.M."/>
            <person name="Suarez D.L."/>
            <person name="Swayne D.E."/>
        </authorList>
    </citation>
    <scope>NUCLEOTIDE SEQUENCE [LARGE SCALE GENOMIC DNA]</scope>
    <source>
        <strain evidence="3 4">CGMCC 1.10972</strain>
    </source>
</reference>
<dbReference type="EMBL" id="FWXR01000002">
    <property type="protein sequence ID" value="SMC45980.1"/>
    <property type="molecule type" value="Genomic_DNA"/>
</dbReference>
<name>A0A1W1ZC25_9HYPH</name>
<feature type="transmembrane region" description="Helical" evidence="1">
    <location>
        <begin position="118"/>
        <end position="135"/>
    </location>
</feature>
<dbReference type="Proteomes" id="UP000192656">
    <property type="component" value="Unassembled WGS sequence"/>
</dbReference>
<dbReference type="InterPro" id="IPR037185">
    <property type="entry name" value="EmrE-like"/>
</dbReference>
<organism evidence="3 4">
    <name type="scientific">Fulvimarina manganoxydans</name>
    <dbReference type="NCBI Taxonomy" id="937218"/>
    <lineage>
        <taxon>Bacteria</taxon>
        <taxon>Pseudomonadati</taxon>
        <taxon>Pseudomonadota</taxon>
        <taxon>Alphaproteobacteria</taxon>
        <taxon>Hyphomicrobiales</taxon>
        <taxon>Aurantimonadaceae</taxon>
        <taxon>Fulvimarina</taxon>
    </lineage>
</organism>
<dbReference type="STRING" id="937218.SAMN06297251_102316"/>
<dbReference type="AlphaFoldDB" id="A0A1W1ZC25"/>
<keyword evidence="1" id="KW-1133">Transmembrane helix</keyword>
<dbReference type="RefSeq" id="WP_170923161.1">
    <property type="nucleotide sequence ID" value="NZ_FWXR01000002.1"/>
</dbReference>
<dbReference type="SUPFAM" id="SSF103481">
    <property type="entry name" value="Multidrug resistance efflux transporter EmrE"/>
    <property type="match status" value="2"/>
</dbReference>
<keyword evidence="1" id="KW-0472">Membrane</keyword>
<feature type="transmembrane region" description="Helical" evidence="1">
    <location>
        <begin position="174"/>
        <end position="198"/>
    </location>
</feature>
<dbReference type="Pfam" id="PF00892">
    <property type="entry name" value="EamA"/>
    <property type="match status" value="1"/>
</dbReference>
<evidence type="ECO:0000313" key="3">
    <source>
        <dbReference type="EMBL" id="SMC45980.1"/>
    </source>
</evidence>
<protein>
    <submittedName>
        <fullName evidence="3">Threonine/homoserine efflux transporter RhtA</fullName>
    </submittedName>
</protein>
<dbReference type="PANTHER" id="PTHR22911:SF135">
    <property type="entry name" value="BLR4310 PROTEIN"/>
    <property type="match status" value="1"/>
</dbReference>
<accession>A0A1W1ZC25</accession>
<evidence type="ECO:0000259" key="2">
    <source>
        <dbReference type="Pfam" id="PF00892"/>
    </source>
</evidence>
<evidence type="ECO:0000313" key="4">
    <source>
        <dbReference type="Proteomes" id="UP000192656"/>
    </source>
</evidence>